<dbReference type="PANTHER" id="PTHR32487:SF0">
    <property type="entry name" value="3-OXO-DELTA(4,5)-STEROID 5-BETA-REDUCTASE"/>
    <property type="match status" value="1"/>
</dbReference>
<keyword evidence="3" id="KW-1185">Reference proteome</keyword>
<evidence type="ECO:0000313" key="3">
    <source>
        <dbReference type="Proteomes" id="UP000184368"/>
    </source>
</evidence>
<dbReference type="SUPFAM" id="SSF51735">
    <property type="entry name" value="NAD(P)-binding Rossmann-fold domains"/>
    <property type="match status" value="1"/>
</dbReference>
<proteinExistence type="predicted"/>
<evidence type="ECO:0000313" key="2">
    <source>
        <dbReference type="EMBL" id="SHE37376.1"/>
    </source>
</evidence>
<name>A0A1M4SYT1_9BACT</name>
<organism evidence="2 3">
    <name type="scientific">Cnuella takakiae</name>
    <dbReference type="NCBI Taxonomy" id="1302690"/>
    <lineage>
        <taxon>Bacteria</taxon>
        <taxon>Pseudomonadati</taxon>
        <taxon>Bacteroidota</taxon>
        <taxon>Chitinophagia</taxon>
        <taxon>Chitinophagales</taxon>
        <taxon>Chitinophagaceae</taxon>
        <taxon>Cnuella</taxon>
    </lineage>
</organism>
<sequence>MQASWGGGVEVAPTPEILFMKQIALVVGASGIVGSNLSQELISNGWATYGLARRPKTDIQGLQPVAADLLDPANLTNVLARINPTHVFITSWMRNETEAENIRVNGAMVRNLLNVLSPKGSLQHIALVTGLKHYLGPFDAYAKEGFLPVTPLSEEQPRLDLENFYYAQEDEVYAAAARDGCSWSVHRPHTIIGKATGNQMNMGTTLAVYATICKEKGLPFRWPGSAAQWNGLSDVTDARVLAKHLLWAATTKAAHNEAFNVVNGDYFRWKDLWPKLASFFGVAWIGYEGAIKPLEAELSRYGAIWADIAGKYNLAETDLNQLASAWHTDLDLGRPIEVMTDMSKSRKFGFLEYQKTEDSFYDLFKQLRKDRLIPGF</sequence>
<dbReference type="STRING" id="1302690.BUE76_00980"/>
<accession>A0A1M4SYT1</accession>
<dbReference type="InterPro" id="IPR036291">
    <property type="entry name" value="NAD(P)-bd_dom_sf"/>
</dbReference>
<protein>
    <submittedName>
        <fullName evidence="2">Nucleoside-diphosphate-sugar epimerase</fullName>
    </submittedName>
</protein>
<feature type="domain" description="PRISE-like Rossmann-fold" evidence="1">
    <location>
        <begin position="85"/>
        <end position="374"/>
    </location>
</feature>
<gene>
    <name evidence="2" type="ORF">SAMN05444008_101281</name>
</gene>
<dbReference type="AlphaFoldDB" id="A0A1M4SYT1"/>
<dbReference type="Gene3D" id="3.40.50.720">
    <property type="entry name" value="NAD(P)-binding Rossmann-like Domain"/>
    <property type="match status" value="1"/>
</dbReference>
<evidence type="ECO:0000259" key="1">
    <source>
        <dbReference type="Pfam" id="PF22917"/>
    </source>
</evidence>
<dbReference type="RefSeq" id="WP_216820601.1">
    <property type="nucleotide sequence ID" value="NZ_FQUO01000001.1"/>
</dbReference>
<dbReference type="PANTHER" id="PTHR32487">
    <property type="entry name" value="3-OXO-DELTA(4,5)-STEROID 5-BETA-REDUCTASE"/>
    <property type="match status" value="1"/>
</dbReference>
<dbReference type="Pfam" id="PF22917">
    <property type="entry name" value="PRISE"/>
    <property type="match status" value="1"/>
</dbReference>
<dbReference type="CDD" id="cd08948">
    <property type="entry name" value="5beta-POR_like_SDR_a"/>
    <property type="match status" value="1"/>
</dbReference>
<dbReference type="InterPro" id="IPR055222">
    <property type="entry name" value="PRISE-like_Rossmann-fold"/>
</dbReference>
<dbReference type="EMBL" id="FQUO01000001">
    <property type="protein sequence ID" value="SHE37376.1"/>
    <property type="molecule type" value="Genomic_DNA"/>
</dbReference>
<reference evidence="2 3" key="1">
    <citation type="submission" date="2016-11" db="EMBL/GenBank/DDBJ databases">
        <authorList>
            <person name="Jaros S."/>
            <person name="Januszkiewicz K."/>
            <person name="Wedrychowicz H."/>
        </authorList>
    </citation>
    <scope>NUCLEOTIDE SEQUENCE [LARGE SCALE GENOMIC DNA]</scope>
    <source>
        <strain evidence="2 3">DSM 26897</strain>
    </source>
</reference>
<dbReference type="Proteomes" id="UP000184368">
    <property type="component" value="Unassembled WGS sequence"/>
</dbReference>